<protein>
    <submittedName>
        <fullName evidence="3">N-acetylglucosaminyl transferase component-domain-containing protein</fullName>
    </submittedName>
</protein>
<keyword evidence="4" id="KW-1185">Reference proteome</keyword>
<dbReference type="PANTHER" id="PTHR21329:SF3">
    <property type="entry name" value="PHOSPHATIDYLINOSITOL N-ACETYLGLUCOSAMINYLTRANSFERASE SUBUNIT Q"/>
    <property type="match status" value="1"/>
</dbReference>
<comment type="caution">
    <text evidence="3">The sequence shown here is derived from an EMBL/GenBank/DDBJ whole genome shotgun (WGS) entry which is preliminary data.</text>
</comment>
<evidence type="ECO:0000313" key="3">
    <source>
        <dbReference type="EMBL" id="ORY41449.1"/>
    </source>
</evidence>
<dbReference type="GO" id="GO:0005783">
    <property type="term" value="C:endoplasmic reticulum"/>
    <property type="evidence" value="ECO:0007669"/>
    <property type="project" value="TreeGrafter"/>
</dbReference>
<keyword evidence="3" id="KW-0808">Transferase</keyword>
<feature type="region of interest" description="Disordered" evidence="1">
    <location>
        <begin position="639"/>
        <end position="658"/>
    </location>
</feature>
<dbReference type="InterPro" id="IPR007720">
    <property type="entry name" value="PigQ/GPI1"/>
</dbReference>
<name>A0A1Y2C355_9BASI</name>
<dbReference type="EMBL" id="MCGR01000136">
    <property type="protein sequence ID" value="ORY41449.1"/>
    <property type="molecule type" value="Genomic_DNA"/>
</dbReference>
<evidence type="ECO:0000313" key="4">
    <source>
        <dbReference type="Proteomes" id="UP000193467"/>
    </source>
</evidence>
<feature type="region of interest" description="Disordered" evidence="1">
    <location>
        <begin position="180"/>
        <end position="213"/>
    </location>
</feature>
<evidence type="ECO:0000256" key="2">
    <source>
        <dbReference type="SAM" id="Phobius"/>
    </source>
</evidence>
<dbReference type="Pfam" id="PF05024">
    <property type="entry name" value="Gpi1"/>
    <property type="match status" value="1"/>
</dbReference>
<accession>A0A1Y2C355</accession>
<dbReference type="FunCoup" id="A0A1Y2C355">
    <property type="interactions" value="167"/>
</dbReference>
<feature type="compositionally biased region" description="Pro residues" evidence="1">
    <location>
        <begin position="26"/>
        <end position="39"/>
    </location>
</feature>
<keyword evidence="2" id="KW-1133">Transmembrane helix</keyword>
<dbReference type="AlphaFoldDB" id="A0A1Y2C355"/>
<feature type="compositionally biased region" description="Low complexity" evidence="1">
    <location>
        <begin position="644"/>
        <end position="658"/>
    </location>
</feature>
<dbReference type="STRING" id="106004.A0A1Y2C355"/>
<gene>
    <name evidence="3" type="ORF">BCR35DRAFT_42596</name>
</gene>
<dbReference type="PANTHER" id="PTHR21329">
    <property type="entry name" value="PHOSPHATIDYLINOSITOL N-ACETYLGLUCOSAMINYLTRANSFERASE SUBUNIT Q-RELATED"/>
    <property type="match status" value="1"/>
</dbReference>
<sequence length="675" mass="74046">MSLSPALGRPSSVTSRRSSAIYQLPPLAPPSPPLPAPPPTPAQFLFFPLPTPKAITPKAQANAQHAQLYLFGWNGTHASLVAGLLLAIDENDAQQRLDSTFNHLNHHLIILGTASTSSNPPLDAPSTSSPSFHIHLSSTLSPTLTPTTPPTTLILYTPPKRSQLQFLSLVPLQLDLNSFDAPPTPGSSTAAKKAEAEARKKRDKEGRTEEHVLGEKLRRSAKLDFTSPSNAMPVAVADLEEVVDWINLAPHLTSLLSPPSPSLRSSISFPSTLASILSPPTRLVRAVAQGILTLTAWELPLLGGTALKDLSATVQQIDTRLTQGLSWPSQYSLIRTTLSASSQTSDMPTLALGRAHYIQFYNTMWLIANDMIVGSAFTSFVCENSEYLGGLLGRLVQEYTLTSLRELLLWLNDWPGGVKLNFELASIFCDGFLWGTGLWEELIFAPLLPFLPTMVYLLGLSGLLGTTMFFSFASDLLALLTFHIFVFYLMATSIFRWHLSMLGALFNIFRGKKFNVLRNRVEPAVYEVDQLLLGTILFTLAAFLFPTVLVYYLAFAASRLGIVALHAAMETALAFMNHFPLFAVMLRFKDPARLPGGLQFELDTSPEEEPLLRMTVRPRSLALALLSLSRFSSLTCLPSKRRTTPSTSRASSSSTYNSQDDWLPITARSTFWEGC</sequence>
<feature type="transmembrane region" description="Helical" evidence="2">
    <location>
        <begin position="485"/>
        <end position="509"/>
    </location>
</feature>
<dbReference type="GO" id="GO:0016740">
    <property type="term" value="F:transferase activity"/>
    <property type="evidence" value="ECO:0007669"/>
    <property type="project" value="UniProtKB-KW"/>
</dbReference>
<dbReference type="GO" id="GO:0006506">
    <property type="term" value="P:GPI anchor biosynthetic process"/>
    <property type="evidence" value="ECO:0007669"/>
    <property type="project" value="InterPro"/>
</dbReference>
<evidence type="ECO:0000256" key="1">
    <source>
        <dbReference type="SAM" id="MobiDB-lite"/>
    </source>
</evidence>
<dbReference type="OrthoDB" id="70250at2759"/>
<keyword evidence="2" id="KW-0812">Transmembrane</keyword>
<dbReference type="GO" id="GO:0016020">
    <property type="term" value="C:membrane"/>
    <property type="evidence" value="ECO:0007669"/>
    <property type="project" value="InterPro"/>
</dbReference>
<keyword evidence="2" id="KW-0472">Membrane</keyword>
<feature type="transmembrane region" description="Helical" evidence="2">
    <location>
        <begin position="560"/>
        <end position="584"/>
    </location>
</feature>
<organism evidence="3 4">
    <name type="scientific">Leucosporidium creatinivorum</name>
    <dbReference type="NCBI Taxonomy" id="106004"/>
    <lineage>
        <taxon>Eukaryota</taxon>
        <taxon>Fungi</taxon>
        <taxon>Dikarya</taxon>
        <taxon>Basidiomycota</taxon>
        <taxon>Pucciniomycotina</taxon>
        <taxon>Microbotryomycetes</taxon>
        <taxon>Leucosporidiales</taxon>
        <taxon>Leucosporidium</taxon>
    </lineage>
</organism>
<reference evidence="3 4" key="1">
    <citation type="submission" date="2016-07" db="EMBL/GenBank/DDBJ databases">
        <title>Pervasive Adenine N6-methylation of Active Genes in Fungi.</title>
        <authorList>
            <consortium name="DOE Joint Genome Institute"/>
            <person name="Mondo S.J."/>
            <person name="Dannebaum R.O."/>
            <person name="Kuo R.C."/>
            <person name="Labutti K."/>
            <person name="Haridas S."/>
            <person name="Kuo A."/>
            <person name="Salamov A."/>
            <person name="Ahrendt S.R."/>
            <person name="Lipzen A."/>
            <person name="Sullivan W."/>
            <person name="Andreopoulos W.B."/>
            <person name="Clum A."/>
            <person name="Lindquist E."/>
            <person name="Daum C."/>
            <person name="Ramamoorthy G.K."/>
            <person name="Gryganskyi A."/>
            <person name="Culley D."/>
            <person name="Magnuson J.K."/>
            <person name="James T.Y."/>
            <person name="O'Malley M.A."/>
            <person name="Stajich J.E."/>
            <person name="Spatafora J.W."/>
            <person name="Visel A."/>
            <person name="Grigoriev I.V."/>
        </authorList>
    </citation>
    <scope>NUCLEOTIDE SEQUENCE [LARGE SCALE GENOMIC DNA]</scope>
    <source>
        <strain evidence="3 4">62-1032</strain>
    </source>
</reference>
<dbReference type="Proteomes" id="UP000193467">
    <property type="component" value="Unassembled WGS sequence"/>
</dbReference>
<proteinExistence type="predicted"/>
<feature type="compositionally biased region" description="Basic and acidic residues" evidence="1">
    <location>
        <begin position="192"/>
        <end position="213"/>
    </location>
</feature>
<feature type="compositionally biased region" description="Polar residues" evidence="1">
    <location>
        <begin position="11"/>
        <end position="21"/>
    </location>
</feature>
<feature type="transmembrane region" description="Helical" evidence="2">
    <location>
        <begin position="530"/>
        <end position="554"/>
    </location>
</feature>
<feature type="region of interest" description="Disordered" evidence="1">
    <location>
        <begin position="1"/>
        <end position="39"/>
    </location>
</feature>
<dbReference type="InParanoid" id="A0A1Y2C355"/>